<accession>A0A8T1UAT2</accession>
<sequence>MPSGAPFSNFDVVRSPPVDLEMLSELLIFQGLELASEFKGYAIDATQGLLSRYHQIEGVEGVLLDAGSRLWCWLRQRLRPGGTTKKEQLPFPLPAVFPLTLQHMDYITERFDDVKTQLQLIYAALDDLHTKRDHTDSKLSRLHEQLRRVPTCRCERSMPSSLSFEALVKEKTCSHNTKALEKRLVDFRGETPVLQVDRLEVPLELAKPPTTLREDSSAILYWIIKAVDMDRGTMRPAVPHPGNSRIATRTINNGTLILTVLRSFLLIEVTSDSSSLDSNSATASSDLEKIERRRAQNRTRQLRYLQKKRQYENDLMASVATLQTEMQRLQQYLHQIQSTESNSSFCPALPNWTGSVSTNILQTAQSFVRCFRSGFSPTEQAPWLPCVSTDQEQVRFVQRLIHPDVRHGELDGQNAFLEQWRRYTTFFGSLTLVPSSFELLSHGDEPESGCRVELTMSLDLISATFRNVFPHLRQPQYAGLHNRLMNQQIHVPMTLLLQSDDEDRVVRYDQSLDLVEALRPVLGSYEDVAVVLQDAHISSCGHIRSDVSSVQCDARLALSFVLNVD</sequence>
<dbReference type="OrthoDB" id="122949at2759"/>
<proteinExistence type="predicted"/>
<evidence type="ECO:0000313" key="1">
    <source>
        <dbReference type="EMBL" id="KAG6956014.1"/>
    </source>
</evidence>
<dbReference type="VEuPathDB" id="FungiDB:PC110_g3910"/>
<dbReference type="Proteomes" id="UP000688947">
    <property type="component" value="Unassembled WGS sequence"/>
</dbReference>
<name>A0A8T1UAT2_9STRA</name>
<dbReference type="CDD" id="cd14686">
    <property type="entry name" value="bZIP"/>
    <property type="match status" value="1"/>
</dbReference>
<protein>
    <recommendedName>
        <fullName evidence="3">BZIP domain-containing protein</fullName>
    </recommendedName>
</protein>
<organism evidence="1 2">
    <name type="scientific">Phytophthora cactorum</name>
    <dbReference type="NCBI Taxonomy" id="29920"/>
    <lineage>
        <taxon>Eukaryota</taxon>
        <taxon>Sar</taxon>
        <taxon>Stramenopiles</taxon>
        <taxon>Oomycota</taxon>
        <taxon>Peronosporomycetes</taxon>
        <taxon>Peronosporales</taxon>
        <taxon>Peronosporaceae</taxon>
        <taxon>Phytophthora</taxon>
    </lineage>
</organism>
<reference evidence="1" key="1">
    <citation type="submission" date="2021-01" db="EMBL/GenBank/DDBJ databases">
        <title>Phytophthora aleatoria, a newly-described species from Pinus radiata is distinct from Phytophthora cactorum isolates based on comparative genomics.</title>
        <authorList>
            <person name="Mcdougal R."/>
            <person name="Panda P."/>
            <person name="Williams N."/>
            <person name="Studholme D.J."/>
        </authorList>
    </citation>
    <scope>NUCLEOTIDE SEQUENCE</scope>
    <source>
        <strain evidence="1">NZFS 3830</strain>
    </source>
</reference>
<dbReference type="EMBL" id="JAENGZ010000632">
    <property type="protein sequence ID" value="KAG6956014.1"/>
    <property type="molecule type" value="Genomic_DNA"/>
</dbReference>
<dbReference type="AlphaFoldDB" id="A0A8T1UAT2"/>
<evidence type="ECO:0000313" key="2">
    <source>
        <dbReference type="Proteomes" id="UP000688947"/>
    </source>
</evidence>
<comment type="caution">
    <text evidence="1">The sequence shown here is derived from an EMBL/GenBank/DDBJ whole genome shotgun (WGS) entry which is preliminary data.</text>
</comment>
<gene>
    <name evidence="1" type="ORF">JG687_00010843</name>
</gene>
<evidence type="ECO:0008006" key="3">
    <source>
        <dbReference type="Google" id="ProtNLM"/>
    </source>
</evidence>